<evidence type="ECO:0000313" key="3">
    <source>
        <dbReference type="Proteomes" id="UP001189429"/>
    </source>
</evidence>
<comment type="caution">
    <text evidence="2">The sequence shown here is derived from an EMBL/GenBank/DDBJ whole genome shotgun (WGS) entry which is preliminary data.</text>
</comment>
<dbReference type="Proteomes" id="UP001189429">
    <property type="component" value="Unassembled WGS sequence"/>
</dbReference>
<feature type="compositionally biased region" description="Basic and acidic residues" evidence="1">
    <location>
        <begin position="60"/>
        <end position="72"/>
    </location>
</feature>
<feature type="compositionally biased region" description="Basic and acidic residues" evidence="1">
    <location>
        <begin position="44"/>
        <end position="53"/>
    </location>
</feature>
<proteinExistence type="predicted"/>
<organism evidence="2 3">
    <name type="scientific">Prorocentrum cordatum</name>
    <dbReference type="NCBI Taxonomy" id="2364126"/>
    <lineage>
        <taxon>Eukaryota</taxon>
        <taxon>Sar</taxon>
        <taxon>Alveolata</taxon>
        <taxon>Dinophyceae</taxon>
        <taxon>Prorocentrales</taxon>
        <taxon>Prorocentraceae</taxon>
        <taxon>Prorocentrum</taxon>
    </lineage>
</organism>
<feature type="region of interest" description="Disordered" evidence="1">
    <location>
        <begin position="1"/>
        <end position="115"/>
    </location>
</feature>
<reference evidence="2" key="1">
    <citation type="submission" date="2023-10" db="EMBL/GenBank/DDBJ databases">
        <authorList>
            <person name="Chen Y."/>
            <person name="Shah S."/>
            <person name="Dougan E. K."/>
            <person name="Thang M."/>
            <person name="Chan C."/>
        </authorList>
    </citation>
    <scope>NUCLEOTIDE SEQUENCE [LARGE SCALE GENOMIC DNA]</scope>
</reference>
<sequence length="115" mass="11825">RRRLPAGPELQGGAGRGRPGRAQGRPAAAAPRARHGPRLGRGGVGERLEDDHGQPQQARVAEDGRQPPRDGRLASAGGQRARPPRGPAAHRGSGGRRVPGAVGLRVGVSPAAEAW</sequence>
<accession>A0ABN9SZ20</accession>
<evidence type="ECO:0000256" key="1">
    <source>
        <dbReference type="SAM" id="MobiDB-lite"/>
    </source>
</evidence>
<feature type="compositionally biased region" description="Low complexity" evidence="1">
    <location>
        <begin position="74"/>
        <end position="91"/>
    </location>
</feature>
<name>A0ABN9SZ20_9DINO</name>
<keyword evidence="3" id="KW-1185">Reference proteome</keyword>
<feature type="compositionally biased region" description="Low complexity" evidence="1">
    <location>
        <begin position="20"/>
        <end position="31"/>
    </location>
</feature>
<protein>
    <submittedName>
        <fullName evidence="2">Uncharacterized protein</fullName>
    </submittedName>
</protein>
<evidence type="ECO:0000313" key="2">
    <source>
        <dbReference type="EMBL" id="CAK0837571.1"/>
    </source>
</evidence>
<dbReference type="EMBL" id="CAUYUJ010014162">
    <property type="protein sequence ID" value="CAK0837571.1"/>
    <property type="molecule type" value="Genomic_DNA"/>
</dbReference>
<gene>
    <name evidence="2" type="ORF">PCOR1329_LOCUS33718</name>
</gene>
<feature type="non-terminal residue" evidence="2">
    <location>
        <position position="1"/>
    </location>
</feature>